<protein>
    <recommendedName>
        <fullName evidence="2">USP domain-containing protein</fullName>
    </recommendedName>
</protein>
<accession>A0A0F9HRC6</accession>
<feature type="non-terminal residue" evidence="1">
    <location>
        <position position="283"/>
    </location>
</feature>
<name>A0A0F9HRC6_9ZZZZ</name>
<dbReference type="EMBL" id="LAZR01014408">
    <property type="protein sequence ID" value="KKM17632.1"/>
    <property type="molecule type" value="Genomic_DNA"/>
</dbReference>
<comment type="caution">
    <text evidence="1">The sequence shown here is derived from an EMBL/GenBank/DDBJ whole genome shotgun (WGS) entry which is preliminary data.</text>
</comment>
<organism evidence="1">
    <name type="scientific">marine sediment metagenome</name>
    <dbReference type="NCBI Taxonomy" id="412755"/>
    <lineage>
        <taxon>unclassified sequences</taxon>
        <taxon>metagenomes</taxon>
        <taxon>ecological metagenomes</taxon>
    </lineage>
</organism>
<evidence type="ECO:0008006" key="2">
    <source>
        <dbReference type="Google" id="ProtNLM"/>
    </source>
</evidence>
<gene>
    <name evidence="1" type="ORF">LCGC14_1673860</name>
</gene>
<reference evidence="1" key="1">
    <citation type="journal article" date="2015" name="Nature">
        <title>Complex archaea that bridge the gap between prokaryotes and eukaryotes.</title>
        <authorList>
            <person name="Spang A."/>
            <person name="Saw J.H."/>
            <person name="Jorgensen S.L."/>
            <person name="Zaremba-Niedzwiedzka K."/>
            <person name="Martijn J."/>
            <person name="Lind A.E."/>
            <person name="van Eijk R."/>
            <person name="Schleper C."/>
            <person name="Guy L."/>
            <person name="Ettema T.J."/>
        </authorList>
    </citation>
    <scope>NUCLEOTIDE SEQUENCE</scope>
</reference>
<proteinExistence type="predicted"/>
<dbReference type="Gene3D" id="3.90.70.10">
    <property type="entry name" value="Cysteine proteinases"/>
    <property type="match status" value="1"/>
</dbReference>
<evidence type="ECO:0000313" key="1">
    <source>
        <dbReference type="EMBL" id="KKM17632.1"/>
    </source>
</evidence>
<sequence length="283" mass="32191">MSIQHLRHRGPKSIEKMSHDKMLSHKDNKIRYNCCFQIMNCLGAFFFNKTNEAEYEGARKDNALLSKEIEEQIKGDNLVALYLSGMLYQPTKNIKTGINVGIQNGSNSCTIASLLYSMFACTKAFDELLIDAGENNETREVLIELVNKLRKNNFVSNDDLLMLREKCLPHSFKGSFTDPDEFITALFYNLNLAFGDEFINGALFAEQVPQDGEYTTVQDIVTNLNLINIGNGNRFIKDNTKFIFIQMPKQSDNTKAEQCYTKIFPQLAIEVDDSEFMLQAVLV</sequence>
<dbReference type="AlphaFoldDB" id="A0A0F9HRC6"/>